<dbReference type="RefSeq" id="XP_035697610.1">
    <property type="nucleotide sequence ID" value="XM_035841717.1"/>
</dbReference>
<name>A0A9J7NC20_BRAFL</name>
<keyword evidence="2" id="KW-1185">Reference proteome</keyword>
<dbReference type="Proteomes" id="UP000001554">
    <property type="component" value="Chromosome 14"/>
</dbReference>
<feature type="signal peptide" evidence="1">
    <location>
        <begin position="1"/>
        <end position="19"/>
    </location>
</feature>
<feature type="chain" id="PRO_5039921117" evidence="1">
    <location>
        <begin position="20"/>
        <end position="108"/>
    </location>
</feature>
<accession>A0A9J7NC20</accession>
<organism evidence="2 3">
    <name type="scientific">Branchiostoma floridae</name>
    <name type="common">Florida lancelet</name>
    <name type="synonym">Amphioxus</name>
    <dbReference type="NCBI Taxonomy" id="7739"/>
    <lineage>
        <taxon>Eukaryota</taxon>
        <taxon>Metazoa</taxon>
        <taxon>Chordata</taxon>
        <taxon>Cephalochordata</taxon>
        <taxon>Leptocardii</taxon>
        <taxon>Amphioxiformes</taxon>
        <taxon>Branchiostomatidae</taxon>
        <taxon>Branchiostoma</taxon>
    </lineage>
</organism>
<gene>
    <name evidence="3" type="primary">LOC118430712</name>
</gene>
<keyword evidence="1" id="KW-0732">Signal</keyword>
<reference evidence="3" key="2">
    <citation type="submission" date="2025-08" db="UniProtKB">
        <authorList>
            <consortium name="RefSeq"/>
        </authorList>
    </citation>
    <scope>IDENTIFICATION</scope>
    <source>
        <strain evidence="3">S238N-H82</strain>
        <tissue evidence="3">Testes</tissue>
    </source>
</reference>
<sequence>MPPMYLLVLLLSQCTFSHSSASLSDVKSFSGRTLLVDGPRLRHLCKVPPTEGLTPNSLVLVTHKCNELLELLVQNTTQDDFSKVLLCTRGDLSQGQEAMVAWLQEELK</sequence>
<dbReference type="OrthoDB" id="2254641at2759"/>
<evidence type="ECO:0000256" key="1">
    <source>
        <dbReference type="SAM" id="SignalP"/>
    </source>
</evidence>
<evidence type="ECO:0000313" key="2">
    <source>
        <dbReference type="Proteomes" id="UP000001554"/>
    </source>
</evidence>
<dbReference type="AlphaFoldDB" id="A0A9J7NC20"/>
<reference evidence="2" key="1">
    <citation type="journal article" date="2020" name="Nat. Ecol. Evol.">
        <title>Deeply conserved synteny resolves early events in vertebrate evolution.</title>
        <authorList>
            <person name="Simakov O."/>
            <person name="Marletaz F."/>
            <person name="Yue J.X."/>
            <person name="O'Connell B."/>
            <person name="Jenkins J."/>
            <person name="Brandt A."/>
            <person name="Calef R."/>
            <person name="Tung C.H."/>
            <person name="Huang T.K."/>
            <person name="Schmutz J."/>
            <person name="Satoh N."/>
            <person name="Yu J.K."/>
            <person name="Putnam N.H."/>
            <person name="Green R.E."/>
            <person name="Rokhsar D.S."/>
        </authorList>
    </citation>
    <scope>NUCLEOTIDE SEQUENCE [LARGE SCALE GENOMIC DNA]</scope>
    <source>
        <strain evidence="2">S238N-H82</strain>
    </source>
</reference>
<dbReference type="GeneID" id="118430712"/>
<protein>
    <submittedName>
        <fullName evidence="3">Uncharacterized protein LOC118430712</fullName>
    </submittedName>
</protein>
<dbReference type="KEGG" id="bfo:118430712"/>
<proteinExistence type="predicted"/>
<evidence type="ECO:0000313" key="3">
    <source>
        <dbReference type="RefSeq" id="XP_035697610.1"/>
    </source>
</evidence>